<accession>A0A4P7C059</accession>
<keyword evidence="2" id="KW-1185">Reference proteome</keyword>
<dbReference type="InterPro" id="IPR017587">
    <property type="entry name" value="YqeC"/>
</dbReference>
<proteinExistence type="predicted"/>
<dbReference type="Pfam" id="PF19842">
    <property type="entry name" value="YqeC"/>
    <property type="match status" value="1"/>
</dbReference>
<reference evidence="1 2" key="1">
    <citation type="submission" date="2019-03" db="EMBL/GenBank/DDBJ databases">
        <title>The genome sequence of Nitrosococcus wardiae strain D1FHST reveals the archetypal metabolic capacity of ammonia-oxidizing Gammaproteobacteria.</title>
        <authorList>
            <person name="Wang L."/>
            <person name="Lim C.K."/>
            <person name="Hanson T.E."/>
            <person name="Dang H."/>
            <person name="Klotz M.G."/>
        </authorList>
    </citation>
    <scope>NUCLEOTIDE SEQUENCE [LARGE SCALE GENOMIC DNA]</scope>
    <source>
        <strain evidence="1 2">D1FHS</strain>
    </source>
</reference>
<gene>
    <name evidence="1" type="primary">yqeC</name>
    <name evidence="1" type="ORF">E3U44_10410</name>
</gene>
<evidence type="ECO:0000313" key="2">
    <source>
        <dbReference type="Proteomes" id="UP000294325"/>
    </source>
</evidence>
<dbReference type="Proteomes" id="UP000294325">
    <property type="component" value="Chromosome"/>
</dbReference>
<organism evidence="1 2">
    <name type="scientific">Nitrosococcus wardiae</name>
    <dbReference type="NCBI Taxonomy" id="1814290"/>
    <lineage>
        <taxon>Bacteria</taxon>
        <taxon>Pseudomonadati</taxon>
        <taxon>Pseudomonadota</taxon>
        <taxon>Gammaproteobacteria</taxon>
        <taxon>Chromatiales</taxon>
        <taxon>Chromatiaceae</taxon>
        <taxon>Nitrosococcus</taxon>
    </lineage>
</organism>
<dbReference type="OrthoDB" id="368187at2"/>
<dbReference type="NCBIfam" id="TIGR03172">
    <property type="entry name" value="selenium cofactor biosynthesis protein YqeC"/>
    <property type="match status" value="1"/>
</dbReference>
<dbReference type="EMBL" id="CP038033">
    <property type="protein sequence ID" value="QBQ54880.1"/>
    <property type="molecule type" value="Genomic_DNA"/>
</dbReference>
<dbReference type="AlphaFoldDB" id="A0A4P7C059"/>
<evidence type="ECO:0000313" key="1">
    <source>
        <dbReference type="EMBL" id="QBQ54880.1"/>
    </source>
</evidence>
<protein>
    <submittedName>
        <fullName evidence="1">Putative selenium-dependent hydroxylase accessory protein YqeC</fullName>
    </submittedName>
</protein>
<sequence>MIMSKPNSLLDALEAWRGIVCLVGAGGKKTTLYRLAMLHPGRIGITSTAHIPPFPNKVSAYQIITDEKLLLTLVSTAAQTHRLIAYAQPSIKKGRLAGISPSLVGMIHRQAGFDVSLVKADGARSRWLKAPGAQEPVIPDEATHVIPVISVLAIGQPLSEKIAHRVENIETIIGIKAGEILKPVHLARLLASPQGGLKGVGRAKIVPLINMVDKPAWEKQGIAVAEIALTLTDRFDRVVLACMNLPNPLVGVIRRH</sequence>
<name>A0A4P7C059_9GAMM</name>
<dbReference type="KEGG" id="nwr:E3U44_10410"/>